<dbReference type="Gene3D" id="3.40.50.10740">
    <property type="entry name" value="Class I glutamine amidotransferase-like"/>
    <property type="match status" value="1"/>
</dbReference>
<dbReference type="GO" id="GO:0008236">
    <property type="term" value="F:serine-type peptidase activity"/>
    <property type="evidence" value="ECO:0007669"/>
    <property type="project" value="UniProtKB-KW"/>
</dbReference>
<evidence type="ECO:0000256" key="5">
    <source>
        <dbReference type="ARBA" id="ARBA00022825"/>
    </source>
</evidence>
<dbReference type="OrthoDB" id="9807329at2"/>
<dbReference type="InterPro" id="IPR027461">
    <property type="entry name" value="Carboxypeptidase_A_C_sf"/>
</dbReference>
<reference evidence="9 10" key="1">
    <citation type="submission" date="2016-11" db="EMBL/GenBank/DDBJ databases">
        <title>Whole Genome Sequencing of Mucilaginibacter polytrichastri RG4-7(T) isolated from the moss sample.</title>
        <authorList>
            <person name="Li Y."/>
        </authorList>
    </citation>
    <scope>NUCLEOTIDE SEQUENCE [LARGE SCALE GENOMIC DNA]</scope>
    <source>
        <strain evidence="9 10">RG4-7</strain>
    </source>
</reference>
<proteinExistence type="inferred from homology"/>
<evidence type="ECO:0000256" key="3">
    <source>
        <dbReference type="ARBA" id="ARBA00022670"/>
    </source>
</evidence>
<accession>A0A1Q6A570</accession>
<evidence type="ECO:0000259" key="8">
    <source>
        <dbReference type="Pfam" id="PF17676"/>
    </source>
</evidence>
<feature type="active site" description="Charge relay system" evidence="6">
    <location>
        <position position="272"/>
    </location>
</feature>
<dbReference type="SUPFAM" id="SSF52317">
    <property type="entry name" value="Class I glutamine amidotransferase-like"/>
    <property type="match status" value="1"/>
</dbReference>
<keyword evidence="4" id="KW-0378">Hydrolase</keyword>
<evidence type="ECO:0000313" key="10">
    <source>
        <dbReference type="Proteomes" id="UP000186720"/>
    </source>
</evidence>
<dbReference type="SUPFAM" id="SSF141986">
    <property type="entry name" value="LD-carboxypeptidase A C-terminal domain-like"/>
    <property type="match status" value="1"/>
</dbReference>
<dbReference type="Gene3D" id="3.50.30.60">
    <property type="entry name" value="LD-carboxypeptidase A C-terminal domain-like"/>
    <property type="match status" value="1"/>
</dbReference>
<sequence length="299" mass="32927">MSITPPYLKKGDLVAITCPAKKLPKPMDDAVALLQSWGLRVVLGETVTASYHQFAGNDELRARDMKRFVDDKEVKAIFAARGGYGTIRIIDDINFDNLKQNPKWIIGFSDVTVIHAHLQANLGLQSIHGQMPVNIPDASAQSLQSLKKALFGEEINYRFTTTSNNVTGHATGELTGGNLMMLISVLGSVSDVNWDGKILFIEDVGEYLYSIDRMLHTLKRAGKLKNLAGLIIGGFSDIKDNDIPFGFTISEIVLNAVKDYHYPVCFDFPGGHVPNNNALILGRTIDLLVQPQQADIKFI</sequence>
<feature type="domain" description="LD-carboxypeptidase N-terminal" evidence="7">
    <location>
        <begin position="14"/>
        <end position="129"/>
    </location>
</feature>
<dbReference type="GO" id="GO:0006508">
    <property type="term" value="P:proteolysis"/>
    <property type="evidence" value="ECO:0007669"/>
    <property type="project" value="UniProtKB-KW"/>
</dbReference>
<dbReference type="PANTHER" id="PTHR30237">
    <property type="entry name" value="MURAMOYLTETRAPEPTIDE CARBOXYPEPTIDASE"/>
    <property type="match status" value="1"/>
</dbReference>
<dbReference type="GO" id="GO:0004180">
    <property type="term" value="F:carboxypeptidase activity"/>
    <property type="evidence" value="ECO:0007669"/>
    <property type="project" value="UniProtKB-KW"/>
</dbReference>
<dbReference type="PIRSF" id="PIRSF028757">
    <property type="entry name" value="LD-carboxypeptidase"/>
    <property type="match status" value="1"/>
</dbReference>
<dbReference type="Pfam" id="PF17676">
    <property type="entry name" value="Peptidase_S66C"/>
    <property type="match status" value="1"/>
</dbReference>
<comment type="caution">
    <text evidence="9">The sequence shown here is derived from an EMBL/GenBank/DDBJ whole genome shotgun (WGS) entry which is preliminary data.</text>
</comment>
<keyword evidence="2" id="KW-0121">Carboxypeptidase</keyword>
<dbReference type="EMBL" id="MPPL01000001">
    <property type="protein sequence ID" value="OKS89146.1"/>
    <property type="molecule type" value="Genomic_DNA"/>
</dbReference>
<dbReference type="InterPro" id="IPR027478">
    <property type="entry name" value="LdcA_N"/>
</dbReference>
<keyword evidence="10" id="KW-1185">Reference proteome</keyword>
<gene>
    <name evidence="9" type="ORF">RG47T_4627</name>
</gene>
<dbReference type="RefSeq" id="WP_074491947.1">
    <property type="nucleotide sequence ID" value="NZ_FPAM01000007.1"/>
</dbReference>
<feature type="active site" description="Nucleophile" evidence="6">
    <location>
        <position position="109"/>
    </location>
</feature>
<comment type="similarity">
    <text evidence="1">Belongs to the peptidase S66 family.</text>
</comment>
<organism evidence="9 10">
    <name type="scientific">Mucilaginibacter polytrichastri</name>
    <dbReference type="NCBI Taxonomy" id="1302689"/>
    <lineage>
        <taxon>Bacteria</taxon>
        <taxon>Pseudomonadati</taxon>
        <taxon>Bacteroidota</taxon>
        <taxon>Sphingobacteriia</taxon>
        <taxon>Sphingobacteriales</taxon>
        <taxon>Sphingobacteriaceae</taxon>
        <taxon>Mucilaginibacter</taxon>
    </lineage>
</organism>
<dbReference type="Pfam" id="PF02016">
    <property type="entry name" value="Peptidase_S66"/>
    <property type="match status" value="1"/>
</dbReference>
<feature type="active site" description="Charge relay system" evidence="6">
    <location>
        <position position="202"/>
    </location>
</feature>
<dbReference type="InterPro" id="IPR040921">
    <property type="entry name" value="Peptidase_S66C"/>
</dbReference>
<name>A0A1Q6A570_9SPHI</name>
<dbReference type="PANTHER" id="PTHR30237:SF2">
    <property type="entry name" value="MUREIN TETRAPEPTIDE CARBOXYPEPTIDASE"/>
    <property type="match status" value="1"/>
</dbReference>
<dbReference type="AlphaFoldDB" id="A0A1Q6A570"/>
<dbReference type="Proteomes" id="UP000186720">
    <property type="component" value="Unassembled WGS sequence"/>
</dbReference>
<protein>
    <recommendedName>
        <fullName evidence="11">LD-carboxypeptidase</fullName>
    </recommendedName>
</protein>
<keyword evidence="3" id="KW-0645">Protease</keyword>
<dbReference type="InterPro" id="IPR029062">
    <property type="entry name" value="Class_I_gatase-like"/>
</dbReference>
<evidence type="ECO:0000256" key="1">
    <source>
        <dbReference type="ARBA" id="ARBA00010233"/>
    </source>
</evidence>
<evidence type="ECO:0000256" key="4">
    <source>
        <dbReference type="ARBA" id="ARBA00022801"/>
    </source>
</evidence>
<keyword evidence="5" id="KW-0720">Serine protease</keyword>
<evidence type="ECO:0000259" key="7">
    <source>
        <dbReference type="Pfam" id="PF02016"/>
    </source>
</evidence>
<feature type="domain" description="LD-carboxypeptidase C-terminal" evidence="8">
    <location>
        <begin position="171"/>
        <end position="287"/>
    </location>
</feature>
<dbReference type="CDD" id="cd07025">
    <property type="entry name" value="Peptidase_S66"/>
    <property type="match status" value="1"/>
</dbReference>
<evidence type="ECO:0000256" key="6">
    <source>
        <dbReference type="PIRSR" id="PIRSR028757-1"/>
    </source>
</evidence>
<evidence type="ECO:0000313" key="9">
    <source>
        <dbReference type="EMBL" id="OKS89146.1"/>
    </source>
</evidence>
<dbReference type="InterPro" id="IPR003507">
    <property type="entry name" value="S66_fam"/>
</dbReference>
<dbReference type="InterPro" id="IPR040449">
    <property type="entry name" value="Peptidase_S66_N"/>
</dbReference>
<evidence type="ECO:0008006" key="11">
    <source>
        <dbReference type="Google" id="ProtNLM"/>
    </source>
</evidence>
<dbReference type="STRING" id="1302689.RG47T_4627"/>
<evidence type="ECO:0000256" key="2">
    <source>
        <dbReference type="ARBA" id="ARBA00022645"/>
    </source>
</evidence>